<evidence type="ECO:0000313" key="2">
    <source>
        <dbReference type="EMBL" id="TXH85869.1"/>
    </source>
</evidence>
<dbReference type="AlphaFoldDB" id="A0A5C7SQM3"/>
<protein>
    <recommendedName>
        <fullName evidence="4">DUF4760 domain-containing protein</fullName>
    </recommendedName>
</protein>
<keyword evidence="1" id="KW-0472">Membrane</keyword>
<proteinExistence type="predicted"/>
<dbReference type="EMBL" id="SSFD01000127">
    <property type="protein sequence ID" value="TXH85869.1"/>
    <property type="molecule type" value="Genomic_DNA"/>
</dbReference>
<name>A0A5C7SQM3_THASP</name>
<dbReference type="RefSeq" id="WP_276658258.1">
    <property type="nucleotide sequence ID" value="NZ_SSFD01000127.1"/>
</dbReference>
<gene>
    <name evidence="2" type="ORF">E6Q80_08645</name>
</gene>
<organism evidence="2 3">
    <name type="scientific">Thauera aminoaromatica</name>
    <dbReference type="NCBI Taxonomy" id="164330"/>
    <lineage>
        <taxon>Bacteria</taxon>
        <taxon>Pseudomonadati</taxon>
        <taxon>Pseudomonadota</taxon>
        <taxon>Betaproteobacteria</taxon>
        <taxon>Rhodocyclales</taxon>
        <taxon>Zoogloeaceae</taxon>
        <taxon>Thauera</taxon>
    </lineage>
</organism>
<sequence>MCWTLSDWANIATIVGALAIPIAALALWVPLRQQTKLTRVANAQTLTELAASLNLQLIQDANVASYWVEGPAKFDDYSKLDQFRYTSLLIWWLLLHENVFIQKQSKLLDDKTYQAWQSDLRKFIAEHHLRKHWASLKTNLHPDFALYVEKFLQPDA</sequence>
<dbReference type="Proteomes" id="UP000321192">
    <property type="component" value="Unassembled WGS sequence"/>
</dbReference>
<evidence type="ECO:0000256" key="1">
    <source>
        <dbReference type="SAM" id="Phobius"/>
    </source>
</evidence>
<keyword evidence="1" id="KW-0812">Transmembrane</keyword>
<comment type="caution">
    <text evidence="2">The sequence shown here is derived from an EMBL/GenBank/DDBJ whole genome shotgun (WGS) entry which is preliminary data.</text>
</comment>
<evidence type="ECO:0000313" key="3">
    <source>
        <dbReference type="Proteomes" id="UP000321192"/>
    </source>
</evidence>
<evidence type="ECO:0008006" key="4">
    <source>
        <dbReference type="Google" id="ProtNLM"/>
    </source>
</evidence>
<keyword evidence="1" id="KW-1133">Transmembrane helix</keyword>
<accession>A0A5C7SQM3</accession>
<reference evidence="2 3" key="1">
    <citation type="submission" date="2018-09" db="EMBL/GenBank/DDBJ databases">
        <title>Metagenome Assembled Genomes from an Advanced Water Purification Facility.</title>
        <authorList>
            <person name="Stamps B.W."/>
            <person name="Spear J.R."/>
        </authorList>
    </citation>
    <scope>NUCLEOTIDE SEQUENCE [LARGE SCALE GENOMIC DNA]</scope>
    <source>
        <strain evidence="2">Bin_27_1</strain>
    </source>
</reference>
<feature type="transmembrane region" description="Helical" evidence="1">
    <location>
        <begin position="12"/>
        <end position="31"/>
    </location>
</feature>